<proteinExistence type="predicted"/>
<organism evidence="4 5">
    <name type="scientific">Zoarces viviparus</name>
    <name type="common">Viviparous eelpout</name>
    <name type="synonym">Blennius viviparus</name>
    <dbReference type="NCBI Taxonomy" id="48416"/>
    <lineage>
        <taxon>Eukaryota</taxon>
        <taxon>Metazoa</taxon>
        <taxon>Chordata</taxon>
        <taxon>Craniata</taxon>
        <taxon>Vertebrata</taxon>
        <taxon>Euteleostomi</taxon>
        <taxon>Actinopterygii</taxon>
        <taxon>Neopterygii</taxon>
        <taxon>Teleostei</taxon>
        <taxon>Neoteleostei</taxon>
        <taxon>Acanthomorphata</taxon>
        <taxon>Eupercaria</taxon>
        <taxon>Perciformes</taxon>
        <taxon>Cottioidei</taxon>
        <taxon>Zoarcales</taxon>
        <taxon>Zoarcidae</taxon>
        <taxon>Zoarcinae</taxon>
        <taxon>Zoarces</taxon>
    </lineage>
</organism>
<accession>A0AAW1FQ42</accession>
<dbReference type="AlphaFoldDB" id="A0AAW1FQ42"/>
<evidence type="ECO:0000256" key="1">
    <source>
        <dbReference type="SAM" id="MobiDB-lite"/>
    </source>
</evidence>
<feature type="signal peptide" evidence="3">
    <location>
        <begin position="1"/>
        <end position="23"/>
    </location>
</feature>
<keyword evidence="2" id="KW-1133">Transmembrane helix</keyword>
<keyword evidence="2" id="KW-0812">Transmembrane</keyword>
<feature type="chain" id="PRO_5043407668" evidence="3">
    <location>
        <begin position="24"/>
        <end position="269"/>
    </location>
</feature>
<feature type="compositionally biased region" description="Basic and acidic residues" evidence="1">
    <location>
        <begin position="34"/>
        <end position="45"/>
    </location>
</feature>
<keyword evidence="5" id="KW-1185">Reference proteome</keyword>
<feature type="compositionally biased region" description="Basic and acidic residues" evidence="1">
    <location>
        <begin position="197"/>
        <end position="224"/>
    </location>
</feature>
<evidence type="ECO:0000256" key="3">
    <source>
        <dbReference type="SAM" id="SignalP"/>
    </source>
</evidence>
<dbReference type="EMBL" id="JBCEZU010000045">
    <property type="protein sequence ID" value="KAK9536261.1"/>
    <property type="molecule type" value="Genomic_DNA"/>
</dbReference>
<comment type="caution">
    <text evidence="4">The sequence shown here is derived from an EMBL/GenBank/DDBJ whole genome shotgun (WGS) entry which is preliminary data.</text>
</comment>
<evidence type="ECO:0000256" key="2">
    <source>
        <dbReference type="SAM" id="Phobius"/>
    </source>
</evidence>
<feature type="region of interest" description="Disordered" evidence="1">
    <location>
        <begin position="197"/>
        <end position="269"/>
    </location>
</feature>
<feature type="transmembrane region" description="Helical" evidence="2">
    <location>
        <begin position="107"/>
        <end position="130"/>
    </location>
</feature>
<name>A0AAW1FQ42_ZOAVI</name>
<feature type="compositionally biased region" description="Polar residues" evidence="1">
    <location>
        <begin position="225"/>
        <end position="249"/>
    </location>
</feature>
<keyword evidence="3" id="KW-0732">Signal</keyword>
<evidence type="ECO:0000313" key="5">
    <source>
        <dbReference type="Proteomes" id="UP001488805"/>
    </source>
</evidence>
<dbReference type="Proteomes" id="UP001488805">
    <property type="component" value="Unassembled WGS sequence"/>
</dbReference>
<gene>
    <name evidence="4" type="ORF">VZT92_006060</name>
</gene>
<evidence type="ECO:0000313" key="4">
    <source>
        <dbReference type="EMBL" id="KAK9536261.1"/>
    </source>
</evidence>
<keyword evidence="2" id="KW-0472">Membrane</keyword>
<feature type="region of interest" description="Disordered" evidence="1">
    <location>
        <begin position="34"/>
        <end position="93"/>
    </location>
</feature>
<protein>
    <submittedName>
        <fullName evidence="4">Uncharacterized protein</fullName>
    </submittedName>
</protein>
<sequence length="269" mass="28001">MKGLLFLVCCVEILAALLCGAAADVLSGASATTAKKDDSNADSHTTHAPFQPDPTRDASSMSTTLSTPTVSQTSKGHSTLRSPGPQPTTTSTSTTIDMYYRKECLPVLMVAGGLIVACTILLLSTLLLMCKVCQLSNRVKMLSVNSDLISTSEYWIGQPIGTAKKSKSAPETEAKETTVLMADVILVQEVGNGAAKEEAVKVKEDGQTGEEDKKEVGDTAKSEEASTTPVTAVENASSSKKQEGATDSLSVKAGAPPSSKGTEGPKEEV</sequence>
<feature type="compositionally biased region" description="Polar residues" evidence="1">
    <location>
        <begin position="57"/>
        <end position="81"/>
    </location>
</feature>
<reference evidence="4 5" key="1">
    <citation type="journal article" date="2024" name="Genome Biol. Evol.">
        <title>Chromosome-level genome assembly of the viviparous eelpout Zoarces viviparus.</title>
        <authorList>
            <person name="Fuhrmann N."/>
            <person name="Brasseur M.V."/>
            <person name="Bakowski C.E."/>
            <person name="Podsiadlowski L."/>
            <person name="Prost S."/>
            <person name="Krehenwinkel H."/>
            <person name="Mayer C."/>
        </authorList>
    </citation>
    <scope>NUCLEOTIDE SEQUENCE [LARGE SCALE GENOMIC DNA]</scope>
    <source>
        <strain evidence="4">NO-MEL_2022_Ind0_liver</strain>
    </source>
</reference>